<protein>
    <submittedName>
        <fullName evidence="1">Glycosyl transferase</fullName>
    </submittedName>
</protein>
<dbReference type="RefSeq" id="WP_125221371.1">
    <property type="nucleotide sequence ID" value="NZ_QUSX01000001.1"/>
</dbReference>
<accession>A0A426RKU3</accession>
<evidence type="ECO:0000313" key="2">
    <source>
        <dbReference type="Proteomes" id="UP000286990"/>
    </source>
</evidence>
<dbReference type="Gene3D" id="3.40.50.2000">
    <property type="entry name" value="Glycogen Phosphorylase B"/>
    <property type="match status" value="1"/>
</dbReference>
<dbReference type="GO" id="GO:0016740">
    <property type="term" value="F:transferase activity"/>
    <property type="evidence" value="ECO:0007669"/>
    <property type="project" value="UniProtKB-KW"/>
</dbReference>
<gene>
    <name evidence="1" type="ORF">DZC72_02790</name>
</gene>
<dbReference type="Proteomes" id="UP000286990">
    <property type="component" value="Unassembled WGS sequence"/>
</dbReference>
<sequence>MRVLYAIQGTGNGHLSRARDVIPALLNENIDLDILISGTQADIDLPYSVKYRCKGLSFIFGKKGGVDMWKTYVKSNTLRLQKEIRSIPVQNYHLIINDFEPVSAWACKLAEKPCFSFSHQSAVLSNNAPKPKKKDSLGKMILKNYAPGSHHFGLHFKSYDEGIFTPIIRADIRNANVYEGEHYTVYLPSYSDGKIIHFLSQIPNVKWDVFSKHNNRETVTKNLSIRPITNVAFVQSMATSKGVLCGAGFETPAEALYMQKKLLVVPMKGQYEQQCNAAALQEMNIPVIKSLKEKHLPKVMDWVASNKKIEVDYPNITNEIVQKLLQKSLQE</sequence>
<name>A0A426RKU3_9FLAO</name>
<dbReference type="Pfam" id="PF13528">
    <property type="entry name" value="Glyco_trans_1_3"/>
    <property type="match status" value="1"/>
</dbReference>
<keyword evidence="1" id="KW-0808">Transferase</keyword>
<dbReference type="EMBL" id="QUSX01000001">
    <property type="protein sequence ID" value="RRQ49549.1"/>
    <property type="molecule type" value="Genomic_DNA"/>
</dbReference>
<keyword evidence="2" id="KW-1185">Reference proteome</keyword>
<dbReference type="OrthoDB" id="9793805at2"/>
<proteinExistence type="predicted"/>
<reference evidence="2" key="1">
    <citation type="submission" date="2018-12" db="EMBL/GenBank/DDBJ databases">
        <title>Maribacter lutimaris sp. nov., isolated from marine sediment.</title>
        <authorList>
            <person name="Kim K.K."/>
        </authorList>
    </citation>
    <scope>NUCLEOTIDE SEQUENCE [LARGE SCALE GENOMIC DNA]</scope>
    <source>
        <strain evidence="2">PoM-212</strain>
    </source>
</reference>
<evidence type="ECO:0000313" key="1">
    <source>
        <dbReference type="EMBL" id="RRQ49549.1"/>
    </source>
</evidence>
<organism evidence="1 2">
    <name type="scientific">Maribacter algicola</name>
    <dbReference type="NCBI Taxonomy" id="2498892"/>
    <lineage>
        <taxon>Bacteria</taxon>
        <taxon>Pseudomonadati</taxon>
        <taxon>Bacteroidota</taxon>
        <taxon>Flavobacteriia</taxon>
        <taxon>Flavobacteriales</taxon>
        <taxon>Flavobacteriaceae</taxon>
        <taxon>Maribacter</taxon>
    </lineage>
</organism>
<dbReference type="AlphaFoldDB" id="A0A426RKU3"/>
<comment type="caution">
    <text evidence="1">The sequence shown here is derived from an EMBL/GenBank/DDBJ whole genome shotgun (WGS) entry which is preliminary data.</text>
</comment>